<gene>
    <name evidence="2" type="ORF">EG244_06790</name>
</gene>
<evidence type="ECO:0000313" key="2">
    <source>
        <dbReference type="EMBL" id="RRH76120.1"/>
    </source>
</evidence>
<evidence type="ECO:0000259" key="1">
    <source>
        <dbReference type="Pfam" id="PF03428"/>
    </source>
</evidence>
<protein>
    <recommendedName>
        <fullName evidence="1">Plasmid replication protein C N-terminal domain-containing protein</fullName>
    </recommendedName>
</protein>
<accession>A0A3P3DPG8</accession>
<proteinExistence type="predicted"/>
<sequence>MFHSPALHSAPRRMPCPVMPKTSEEFWPIFRDLVEAREHFNLARPVLTTLRALISFMDQGCIVFAGNRKICERAEGISQSSLRRHLTALISAGLARRVSSPNGKRYALRTEGLDDLIFGIDLTPMRELADQIADAAEMQRNKQARIRHLRKEMGALLYQCTLVGLSEDQLTSWRRDLRRKLSVNCFEILIAEIKAVLHTLNGSTETAGKTHVSDSQNDCQIDTTKERIKIVIKPGSETDFDLMAKARLFAPEALDLLQNAMNEDLNLTGQVLGKWIGVPASLIERASFSIGAPMTVMSLLLVIQNIDRIRNPAAYFSAMTLSNRREAFLRSMSGPKVGLKH</sequence>
<feature type="domain" description="Plasmid replication protein C N-terminal" evidence="1">
    <location>
        <begin position="27"/>
        <end position="153"/>
    </location>
</feature>
<dbReference type="Pfam" id="PF03428">
    <property type="entry name" value="RP-C"/>
    <property type="match status" value="1"/>
</dbReference>
<comment type="caution">
    <text evidence="2">The sequence shown here is derived from an EMBL/GenBank/DDBJ whole genome shotgun (WGS) entry which is preliminary data.</text>
</comment>
<dbReference type="InterPro" id="IPR005090">
    <property type="entry name" value="RepC_N"/>
</dbReference>
<dbReference type="SUPFAM" id="SSF46785">
    <property type="entry name" value="Winged helix' DNA-binding domain"/>
    <property type="match status" value="1"/>
</dbReference>
<dbReference type="Proteomes" id="UP000282125">
    <property type="component" value="Unassembled WGS sequence"/>
</dbReference>
<name>A0A3P3DPG8_9RHOB</name>
<evidence type="ECO:0000313" key="3">
    <source>
        <dbReference type="Proteomes" id="UP000282125"/>
    </source>
</evidence>
<organism evidence="2 3">
    <name type="scientific">Falsigemmobacter faecalis</name>
    <dbReference type="NCBI Taxonomy" id="2488730"/>
    <lineage>
        <taxon>Bacteria</taxon>
        <taxon>Pseudomonadati</taxon>
        <taxon>Pseudomonadota</taxon>
        <taxon>Alphaproteobacteria</taxon>
        <taxon>Rhodobacterales</taxon>
        <taxon>Paracoccaceae</taxon>
        <taxon>Falsigemmobacter</taxon>
    </lineage>
</organism>
<dbReference type="InterPro" id="IPR036390">
    <property type="entry name" value="WH_DNA-bd_sf"/>
</dbReference>
<dbReference type="AlphaFoldDB" id="A0A3P3DPG8"/>
<reference evidence="2 3" key="1">
    <citation type="submission" date="2018-11" db="EMBL/GenBank/DDBJ databases">
        <title>Gemmobacter sp. nov., YIM 102744-1 draft genome.</title>
        <authorList>
            <person name="Li G."/>
            <person name="Jiang Y."/>
        </authorList>
    </citation>
    <scope>NUCLEOTIDE SEQUENCE [LARGE SCALE GENOMIC DNA]</scope>
    <source>
        <strain evidence="2 3">YIM 102744-1</strain>
    </source>
</reference>
<dbReference type="EMBL" id="RRAZ01000008">
    <property type="protein sequence ID" value="RRH76120.1"/>
    <property type="molecule type" value="Genomic_DNA"/>
</dbReference>
<keyword evidence="3" id="KW-1185">Reference proteome</keyword>